<comment type="caution">
    <text evidence="1">The sequence shown here is derived from an EMBL/GenBank/DDBJ whole genome shotgun (WGS) entry which is preliminary data.</text>
</comment>
<evidence type="ECO:0000313" key="1">
    <source>
        <dbReference type="EMBL" id="OCQ51475.1"/>
    </source>
</evidence>
<organism evidence="1 2">
    <name type="scientific">Photorhabdus australis subsp. thailandensis</name>
    <dbReference type="NCBI Taxonomy" id="2805096"/>
    <lineage>
        <taxon>Bacteria</taxon>
        <taxon>Pseudomonadati</taxon>
        <taxon>Pseudomonadota</taxon>
        <taxon>Gammaproteobacteria</taxon>
        <taxon>Enterobacterales</taxon>
        <taxon>Morganellaceae</taxon>
        <taxon>Photorhabdus</taxon>
    </lineage>
</organism>
<protein>
    <submittedName>
        <fullName evidence="1">Uncharacterized protein</fullName>
    </submittedName>
</protein>
<reference evidence="1 2" key="1">
    <citation type="submission" date="2015-12" db="EMBL/GenBank/DDBJ databases">
        <title>Genome comparisons provide insights into the role of secondary metabolites in the pathogenic phase of the Photorhabdus life cycle.</title>
        <authorList>
            <person name="Tobias N.J."/>
            <person name="Mishra B."/>
            <person name="Gupta D.K."/>
            <person name="Thines M."/>
            <person name="Stinear T.P."/>
            <person name="Bode H.B."/>
        </authorList>
    </citation>
    <scope>NUCLEOTIDE SEQUENCE [LARGE SCALE GENOMIC DNA]</scope>
    <source>
        <strain evidence="1 2">PB68.1</strain>
    </source>
</reference>
<dbReference type="RefSeq" id="WP_165602902.1">
    <property type="nucleotide sequence ID" value="NZ_CAWMQZ010000132.1"/>
</dbReference>
<name>A0A1C0U0R6_9GAMM</name>
<dbReference type="Proteomes" id="UP000093476">
    <property type="component" value="Unassembled WGS sequence"/>
</dbReference>
<keyword evidence="2" id="KW-1185">Reference proteome</keyword>
<gene>
    <name evidence="1" type="ORF">Ppb6_03326</name>
</gene>
<sequence>MDTVSTSLLCRLNPYCAQALNAAAALCQTWAQGEIILTFTETESQP</sequence>
<accession>A0A1C0U0R6</accession>
<proteinExistence type="predicted"/>
<dbReference type="EMBL" id="LOMY01000132">
    <property type="protein sequence ID" value="OCQ51475.1"/>
    <property type="molecule type" value="Genomic_DNA"/>
</dbReference>
<dbReference type="STRING" id="286156.Ppb6_03326"/>
<evidence type="ECO:0000313" key="2">
    <source>
        <dbReference type="Proteomes" id="UP000093476"/>
    </source>
</evidence>
<dbReference type="AlphaFoldDB" id="A0A1C0U0R6"/>